<comment type="caution">
    <text evidence="2">The sequence shown here is derived from an EMBL/GenBank/DDBJ whole genome shotgun (WGS) entry which is preliminary data.</text>
</comment>
<feature type="compositionally biased region" description="Gly residues" evidence="1">
    <location>
        <begin position="22"/>
        <end position="40"/>
    </location>
</feature>
<protein>
    <submittedName>
        <fullName evidence="2">Uncharacterized protein</fullName>
    </submittedName>
</protein>
<keyword evidence="3" id="KW-1185">Reference proteome</keyword>
<feature type="non-terminal residue" evidence="2">
    <location>
        <position position="1"/>
    </location>
</feature>
<gene>
    <name evidence="2" type="ORF">SPARVUS_LOCUS11302435</name>
</gene>
<sequence length="63" mass="6109">GRADIGNAGSGGRGGYRECGVRGEGPGSGAGDIGNVGSGEKGYSDMGSGERGYRECGVRGEGI</sequence>
<evidence type="ECO:0000256" key="1">
    <source>
        <dbReference type="SAM" id="MobiDB-lite"/>
    </source>
</evidence>
<accession>A0ABN9F848</accession>
<dbReference type="Proteomes" id="UP001162483">
    <property type="component" value="Unassembled WGS sequence"/>
</dbReference>
<feature type="region of interest" description="Disordered" evidence="1">
    <location>
        <begin position="1"/>
        <end position="63"/>
    </location>
</feature>
<reference evidence="2" key="1">
    <citation type="submission" date="2023-05" db="EMBL/GenBank/DDBJ databases">
        <authorList>
            <person name="Stuckert A."/>
        </authorList>
    </citation>
    <scope>NUCLEOTIDE SEQUENCE</scope>
</reference>
<proteinExistence type="predicted"/>
<evidence type="ECO:0000313" key="2">
    <source>
        <dbReference type="EMBL" id="CAI9592012.1"/>
    </source>
</evidence>
<dbReference type="EMBL" id="CATNWA010016365">
    <property type="protein sequence ID" value="CAI9592012.1"/>
    <property type="molecule type" value="Genomic_DNA"/>
</dbReference>
<evidence type="ECO:0000313" key="3">
    <source>
        <dbReference type="Proteomes" id="UP001162483"/>
    </source>
</evidence>
<feature type="compositionally biased region" description="Basic and acidic residues" evidence="1">
    <location>
        <begin position="51"/>
        <end position="63"/>
    </location>
</feature>
<name>A0ABN9F848_9NEOB</name>
<organism evidence="2 3">
    <name type="scientific">Staurois parvus</name>
    <dbReference type="NCBI Taxonomy" id="386267"/>
    <lineage>
        <taxon>Eukaryota</taxon>
        <taxon>Metazoa</taxon>
        <taxon>Chordata</taxon>
        <taxon>Craniata</taxon>
        <taxon>Vertebrata</taxon>
        <taxon>Euteleostomi</taxon>
        <taxon>Amphibia</taxon>
        <taxon>Batrachia</taxon>
        <taxon>Anura</taxon>
        <taxon>Neobatrachia</taxon>
        <taxon>Ranoidea</taxon>
        <taxon>Ranidae</taxon>
        <taxon>Staurois</taxon>
    </lineage>
</organism>